<evidence type="ECO:0000313" key="1">
    <source>
        <dbReference type="EMBL" id="KAK9663802.1"/>
    </source>
</evidence>
<organism evidence="1 2">
    <name type="scientific">Popillia japonica</name>
    <name type="common">Japanese beetle</name>
    <dbReference type="NCBI Taxonomy" id="7064"/>
    <lineage>
        <taxon>Eukaryota</taxon>
        <taxon>Metazoa</taxon>
        <taxon>Ecdysozoa</taxon>
        <taxon>Arthropoda</taxon>
        <taxon>Hexapoda</taxon>
        <taxon>Insecta</taxon>
        <taxon>Pterygota</taxon>
        <taxon>Neoptera</taxon>
        <taxon>Endopterygota</taxon>
        <taxon>Coleoptera</taxon>
        <taxon>Polyphaga</taxon>
        <taxon>Scarabaeiformia</taxon>
        <taxon>Scarabaeidae</taxon>
        <taxon>Rutelinae</taxon>
        <taxon>Popillia</taxon>
    </lineage>
</organism>
<protein>
    <submittedName>
        <fullName evidence="1">Uncharacterized protein</fullName>
    </submittedName>
</protein>
<dbReference type="AlphaFoldDB" id="A0AAW1GJH0"/>
<dbReference type="EMBL" id="JASPKY010003154">
    <property type="protein sequence ID" value="KAK9663802.1"/>
    <property type="molecule type" value="Genomic_DNA"/>
</dbReference>
<reference evidence="1 2" key="1">
    <citation type="journal article" date="2024" name="BMC Genomics">
        <title>De novo assembly and annotation of Popillia japonica's genome with initial clues to its potential as an invasive pest.</title>
        <authorList>
            <person name="Cucini C."/>
            <person name="Boschi S."/>
            <person name="Funari R."/>
            <person name="Cardaioli E."/>
            <person name="Iannotti N."/>
            <person name="Marturano G."/>
            <person name="Paoli F."/>
            <person name="Bruttini M."/>
            <person name="Carapelli A."/>
            <person name="Frati F."/>
            <person name="Nardi F."/>
        </authorList>
    </citation>
    <scope>NUCLEOTIDE SEQUENCE [LARGE SCALE GENOMIC DNA]</scope>
    <source>
        <strain evidence="1">DMR45628</strain>
    </source>
</reference>
<proteinExistence type="predicted"/>
<sequence>WRTWIEAVITRKNVVASCKFNVTRKNEDYDAVPLLTIRMS</sequence>
<comment type="caution">
    <text evidence="1">The sequence shown here is derived from an EMBL/GenBank/DDBJ whole genome shotgun (WGS) entry which is preliminary data.</text>
</comment>
<name>A0AAW1GJH0_POPJA</name>
<dbReference type="Proteomes" id="UP001458880">
    <property type="component" value="Unassembled WGS sequence"/>
</dbReference>
<gene>
    <name evidence="1" type="ORF">QE152_g41369</name>
</gene>
<keyword evidence="2" id="KW-1185">Reference proteome</keyword>
<evidence type="ECO:0000313" key="2">
    <source>
        <dbReference type="Proteomes" id="UP001458880"/>
    </source>
</evidence>
<accession>A0AAW1GJH0</accession>
<feature type="non-terminal residue" evidence="1">
    <location>
        <position position="1"/>
    </location>
</feature>